<keyword evidence="2" id="KW-1185">Reference proteome</keyword>
<dbReference type="EMBL" id="LR134201">
    <property type="protein sequence ID" value="VEB99986.1"/>
    <property type="molecule type" value="Genomic_DNA"/>
</dbReference>
<dbReference type="Pfam" id="PF06322">
    <property type="entry name" value="Phage_NinH"/>
    <property type="match status" value="1"/>
</dbReference>
<organism evidence="1 2">
    <name type="scientific">Cedecea lapagei</name>
    <dbReference type="NCBI Taxonomy" id="158823"/>
    <lineage>
        <taxon>Bacteria</taxon>
        <taxon>Pseudomonadati</taxon>
        <taxon>Pseudomonadota</taxon>
        <taxon>Gammaproteobacteria</taxon>
        <taxon>Enterobacterales</taxon>
        <taxon>Enterobacteriaceae</taxon>
        <taxon>Cedecea</taxon>
    </lineage>
</organism>
<name>A0A447V5S2_9ENTR</name>
<dbReference type="KEGG" id="clap:NCTC11466_03505"/>
<reference evidence="1 2" key="1">
    <citation type="submission" date="2018-12" db="EMBL/GenBank/DDBJ databases">
        <authorList>
            <consortium name="Pathogen Informatics"/>
        </authorList>
    </citation>
    <scope>NUCLEOTIDE SEQUENCE [LARGE SCALE GENOMIC DNA]</scope>
    <source>
        <strain evidence="1 2">NCTC11466</strain>
    </source>
</reference>
<dbReference type="InterPro" id="IPR010454">
    <property type="entry name" value="Phage_NinH"/>
</dbReference>
<protein>
    <submittedName>
        <fullName evidence="1">Phage NinH protein</fullName>
    </submittedName>
</protein>
<accession>A0A447V5S2</accession>
<dbReference type="OrthoDB" id="8480794at2"/>
<gene>
    <name evidence="1" type="ORF">NCTC11466_03505</name>
</gene>
<sequence>MTIEAKTIPDYLVLARGNQAEVARQLECDRATIAKYARDAKGQFHAVVCGVLMIAQGGRGKRRWEKKA</sequence>
<dbReference type="Proteomes" id="UP000274122">
    <property type="component" value="Chromosome"/>
</dbReference>
<evidence type="ECO:0000313" key="1">
    <source>
        <dbReference type="EMBL" id="VEB99986.1"/>
    </source>
</evidence>
<proteinExistence type="predicted"/>
<dbReference type="RefSeq" id="WP_126357306.1">
    <property type="nucleotide sequence ID" value="NZ_LR134201.1"/>
</dbReference>
<dbReference type="AlphaFoldDB" id="A0A447V5S2"/>
<evidence type="ECO:0000313" key="2">
    <source>
        <dbReference type="Proteomes" id="UP000274122"/>
    </source>
</evidence>